<evidence type="ECO:0000313" key="2">
    <source>
        <dbReference type="EMBL" id="TFY51173.1"/>
    </source>
</evidence>
<reference evidence="2 3" key="1">
    <citation type="submission" date="2019-02" db="EMBL/GenBank/DDBJ databases">
        <title>Genome sequencing of the rare red list fungi Dentipellis fragilis.</title>
        <authorList>
            <person name="Buettner E."/>
            <person name="Kellner H."/>
        </authorList>
    </citation>
    <scope>NUCLEOTIDE SEQUENCE [LARGE SCALE GENOMIC DNA]</scope>
    <source>
        <strain evidence="2 3">DSM 105465</strain>
    </source>
</reference>
<feature type="compositionally biased region" description="Polar residues" evidence="1">
    <location>
        <begin position="267"/>
        <end position="279"/>
    </location>
</feature>
<keyword evidence="3" id="KW-1185">Reference proteome</keyword>
<proteinExistence type="predicted"/>
<dbReference type="Proteomes" id="UP000298327">
    <property type="component" value="Unassembled WGS sequence"/>
</dbReference>
<accession>A0A4Y9XP68</accession>
<comment type="caution">
    <text evidence="2">The sequence shown here is derived from an EMBL/GenBank/DDBJ whole genome shotgun (WGS) entry which is preliminary data.</text>
</comment>
<feature type="region of interest" description="Disordered" evidence="1">
    <location>
        <begin position="92"/>
        <end position="119"/>
    </location>
</feature>
<evidence type="ECO:0000256" key="1">
    <source>
        <dbReference type="SAM" id="MobiDB-lite"/>
    </source>
</evidence>
<feature type="region of interest" description="Disordered" evidence="1">
    <location>
        <begin position="234"/>
        <end position="280"/>
    </location>
</feature>
<name>A0A4Y9XP68_9AGAM</name>
<evidence type="ECO:0000313" key="3">
    <source>
        <dbReference type="Proteomes" id="UP000298327"/>
    </source>
</evidence>
<feature type="compositionally biased region" description="Basic and acidic residues" evidence="1">
    <location>
        <begin position="252"/>
        <end position="266"/>
    </location>
</feature>
<gene>
    <name evidence="2" type="ORF">EVG20_g11129</name>
</gene>
<feature type="region of interest" description="Disordered" evidence="1">
    <location>
        <begin position="1"/>
        <end position="20"/>
    </location>
</feature>
<dbReference type="AlphaFoldDB" id="A0A4Y9XP68"/>
<protein>
    <submittedName>
        <fullName evidence="2">Uncharacterized protein</fullName>
    </submittedName>
</protein>
<organism evidence="2 3">
    <name type="scientific">Dentipellis fragilis</name>
    <dbReference type="NCBI Taxonomy" id="205917"/>
    <lineage>
        <taxon>Eukaryota</taxon>
        <taxon>Fungi</taxon>
        <taxon>Dikarya</taxon>
        <taxon>Basidiomycota</taxon>
        <taxon>Agaricomycotina</taxon>
        <taxon>Agaricomycetes</taxon>
        <taxon>Russulales</taxon>
        <taxon>Hericiaceae</taxon>
        <taxon>Dentipellis</taxon>
    </lineage>
</organism>
<dbReference type="EMBL" id="SEOQ01001590">
    <property type="protein sequence ID" value="TFY51173.1"/>
    <property type="molecule type" value="Genomic_DNA"/>
</dbReference>
<sequence length="325" mass="34923">MHIARRCDVESMSSQSGLDSAVSLDADVPLSSQLRHLRALGISMPAQVSSSSAGRLLSPTVVATASPHEAAFLVNRLQLRLRLRNERRHIPPLAHHRPGAHENAGHPLPSLPRATGSHGRRLRPRAVILAGELPFSDASARNDGDTQINPLVSPARQMVVGSRAARGNRYTFAKGLDRSMAAHRPKTAESISIAGACGARPVSRSEAAGHLHNDNESSLGRASILASRPFYARGQDRHCARRPHGTQATSLSERERPEHVDRKSDTSDGWTPTTRSASQRAVAALIQRAPPPLTLDAMRQSPNAQPSAQGETTKLLIAFADSHQA</sequence>